<name>A0A259U199_9BACT</name>
<evidence type="ECO:0000313" key="1">
    <source>
        <dbReference type="EMBL" id="OZC03618.1"/>
    </source>
</evidence>
<reference evidence="1 2" key="1">
    <citation type="submission" date="2016-11" db="EMBL/GenBank/DDBJ databases">
        <title>Study of marine rhodopsin-containing bacteria.</title>
        <authorList>
            <person name="Yoshizawa S."/>
            <person name="Kumagai Y."/>
            <person name="Kogure K."/>
        </authorList>
    </citation>
    <scope>NUCLEOTIDE SEQUENCE [LARGE SCALE GENOMIC DNA]</scope>
    <source>
        <strain evidence="1 2">SG-29</strain>
    </source>
</reference>
<proteinExistence type="predicted"/>
<evidence type="ECO:0000313" key="2">
    <source>
        <dbReference type="Proteomes" id="UP000216446"/>
    </source>
</evidence>
<evidence type="ECO:0008006" key="3">
    <source>
        <dbReference type="Google" id="ProtNLM"/>
    </source>
</evidence>
<dbReference type="Proteomes" id="UP000216446">
    <property type="component" value="Unassembled WGS sequence"/>
</dbReference>
<dbReference type="EMBL" id="MQWB01000001">
    <property type="protein sequence ID" value="OZC03618.1"/>
    <property type="molecule type" value="Genomic_DNA"/>
</dbReference>
<gene>
    <name evidence="1" type="ORF">BSZ36_11860</name>
</gene>
<dbReference type="RefSeq" id="WP_094549180.1">
    <property type="nucleotide sequence ID" value="NZ_MQWB01000001.1"/>
</dbReference>
<dbReference type="PROSITE" id="PS51257">
    <property type="entry name" value="PROKAR_LIPOPROTEIN"/>
    <property type="match status" value="1"/>
</dbReference>
<protein>
    <recommendedName>
        <fullName evidence="3">Outer membrane lipoprotein-sorting protein</fullName>
    </recommendedName>
</protein>
<dbReference type="InParanoid" id="A0A259U199"/>
<dbReference type="AlphaFoldDB" id="A0A259U199"/>
<sequence length="271" mass="29984">MRALVLFSVLALAACTSGTSGDPLPEGEASPETVASRLGEAYASGLGSLESFEVFAMGTSVRYEATEDSARGRVFSLVRNPTAPAPTDPEAANLFVFYPPVGGYLAETLGDARLTGPVEREGVRSYVLETTDPTDVGFPVAEGTREHLARAYLDVETLEVRELFHRFKADTLDIPFVQRVIYDDYREVAPGIRVPFRVRQRQEGLLQLIPQKVRIFRGGQMGVKERQISLLPPTARREAMVELERERQLLNEGVKELEFTVDSLRVSPLAR</sequence>
<accession>A0A259U199</accession>
<keyword evidence="2" id="KW-1185">Reference proteome</keyword>
<comment type="caution">
    <text evidence="1">The sequence shown here is derived from an EMBL/GenBank/DDBJ whole genome shotgun (WGS) entry which is preliminary data.</text>
</comment>
<organism evidence="1 2">
    <name type="scientific">Rubricoccus marinus</name>
    <dbReference type="NCBI Taxonomy" id="716817"/>
    <lineage>
        <taxon>Bacteria</taxon>
        <taxon>Pseudomonadati</taxon>
        <taxon>Rhodothermota</taxon>
        <taxon>Rhodothermia</taxon>
        <taxon>Rhodothermales</taxon>
        <taxon>Rubricoccaceae</taxon>
        <taxon>Rubricoccus</taxon>
    </lineage>
</organism>